<dbReference type="InterPro" id="IPR036866">
    <property type="entry name" value="RibonucZ/Hydroxyglut_hydro"/>
</dbReference>
<feature type="domain" description="Metallo-beta-lactamase" evidence="4">
    <location>
        <begin position="22"/>
        <end position="202"/>
    </location>
</feature>
<dbReference type="InterPro" id="IPR050114">
    <property type="entry name" value="UPF0173_UPF0282_UlaG_hydrolase"/>
</dbReference>
<comment type="catalytic activity">
    <reaction evidence="3">
        <text>3',5'-cyclic UMP + H2O = UMP + H(+)</text>
        <dbReference type="Rhea" id="RHEA:70575"/>
        <dbReference type="ChEBI" id="CHEBI:15377"/>
        <dbReference type="ChEBI" id="CHEBI:15378"/>
        <dbReference type="ChEBI" id="CHEBI:57865"/>
        <dbReference type="ChEBI" id="CHEBI:184387"/>
    </reaction>
    <physiologicalReaction direction="left-to-right" evidence="3">
        <dbReference type="Rhea" id="RHEA:70576"/>
    </physiologicalReaction>
</comment>
<dbReference type="Proteomes" id="UP000051063">
    <property type="component" value="Unassembled WGS sequence"/>
</dbReference>
<keyword evidence="6" id="KW-1185">Reference proteome</keyword>
<dbReference type="PANTHER" id="PTHR43546:SF3">
    <property type="entry name" value="UPF0173 METAL-DEPENDENT HYDROLASE MJ1163"/>
    <property type="match status" value="1"/>
</dbReference>
<evidence type="ECO:0000256" key="2">
    <source>
        <dbReference type="ARBA" id="ARBA00034301"/>
    </source>
</evidence>
<evidence type="ECO:0000313" key="5">
    <source>
        <dbReference type="EMBL" id="KQL47026.1"/>
    </source>
</evidence>
<comment type="catalytic activity">
    <reaction evidence="1">
        <text>3',5'-cyclic CMP + H2O = CMP + H(+)</text>
        <dbReference type="Rhea" id="RHEA:72675"/>
        <dbReference type="ChEBI" id="CHEBI:15377"/>
        <dbReference type="ChEBI" id="CHEBI:15378"/>
        <dbReference type="ChEBI" id="CHEBI:58003"/>
        <dbReference type="ChEBI" id="CHEBI:60377"/>
    </reaction>
    <physiologicalReaction direction="left-to-right" evidence="1">
        <dbReference type="Rhea" id="RHEA:72676"/>
    </physiologicalReaction>
</comment>
<evidence type="ECO:0000256" key="1">
    <source>
        <dbReference type="ARBA" id="ARBA00034221"/>
    </source>
</evidence>
<reference evidence="5 6" key="1">
    <citation type="submission" date="2015-09" db="EMBL/GenBank/DDBJ databases">
        <title>Genome sequencing project for genomic taxonomy and phylogenomics of Bacillus-like bacteria.</title>
        <authorList>
            <person name="Liu B."/>
            <person name="Wang J."/>
            <person name="Zhu Y."/>
            <person name="Liu G."/>
            <person name="Chen Q."/>
            <person name="Chen Z."/>
            <person name="Lan J."/>
            <person name="Che J."/>
            <person name="Ge C."/>
            <person name="Shi H."/>
            <person name="Pan Z."/>
            <person name="Liu X."/>
        </authorList>
    </citation>
    <scope>NUCLEOTIDE SEQUENCE [LARGE SCALE GENOMIC DNA]</scope>
    <source>
        <strain evidence="5 6">DSM 8552</strain>
    </source>
</reference>
<protein>
    <recommendedName>
        <fullName evidence="4">Metallo-beta-lactamase domain-containing protein</fullName>
    </recommendedName>
</protein>
<dbReference type="RefSeq" id="WP_055746124.1">
    <property type="nucleotide sequence ID" value="NZ_LJJB01000010.1"/>
</dbReference>
<comment type="caution">
    <text evidence="5">The sequence shown here is derived from an EMBL/GenBank/DDBJ whole genome shotgun (WGS) entry which is preliminary data.</text>
</comment>
<dbReference type="Gene3D" id="3.60.15.10">
    <property type="entry name" value="Ribonuclease Z/Hydroxyacylglutathione hydrolase-like"/>
    <property type="match status" value="1"/>
</dbReference>
<evidence type="ECO:0000256" key="3">
    <source>
        <dbReference type="ARBA" id="ARBA00048505"/>
    </source>
</evidence>
<proteinExistence type="predicted"/>
<accession>A0ABR5N8T4</accession>
<dbReference type="EMBL" id="LJJB01000010">
    <property type="protein sequence ID" value="KQL47026.1"/>
    <property type="molecule type" value="Genomic_DNA"/>
</dbReference>
<organism evidence="5 6">
    <name type="scientific">Brevibacillus choshinensis</name>
    <dbReference type="NCBI Taxonomy" id="54911"/>
    <lineage>
        <taxon>Bacteria</taxon>
        <taxon>Bacillati</taxon>
        <taxon>Bacillota</taxon>
        <taxon>Bacilli</taxon>
        <taxon>Bacillales</taxon>
        <taxon>Paenibacillaceae</taxon>
        <taxon>Brevibacillus</taxon>
    </lineage>
</organism>
<dbReference type="PANTHER" id="PTHR43546">
    <property type="entry name" value="UPF0173 METAL-DEPENDENT HYDROLASE MJ1163-RELATED"/>
    <property type="match status" value="1"/>
</dbReference>
<dbReference type="SUPFAM" id="SSF56281">
    <property type="entry name" value="Metallo-hydrolase/oxidoreductase"/>
    <property type="match status" value="1"/>
</dbReference>
<gene>
    <name evidence="5" type="ORF">AN963_19440</name>
</gene>
<dbReference type="Pfam" id="PF12706">
    <property type="entry name" value="Lactamase_B_2"/>
    <property type="match status" value="1"/>
</dbReference>
<comment type="function">
    <text evidence="2">Counteracts the endogenous Pycsar antiviral defense system. Phosphodiesterase that enables metal-dependent hydrolysis of host cyclic nucleotide Pycsar defense signals such as cCMP and cUMP.</text>
</comment>
<dbReference type="InterPro" id="IPR001279">
    <property type="entry name" value="Metallo-B-lactamas"/>
</dbReference>
<evidence type="ECO:0000313" key="6">
    <source>
        <dbReference type="Proteomes" id="UP000051063"/>
    </source>
</evidence>
<name>A0ABR5N8T4_BRECH</name>
<evidence type="ECO:0000259" key="4">
    <source>
        <dbReference type="Pfam" id="PF12706"/>
    </source>
</evidence>
<sequence>MHIQRLQWAGTLIRTKNVTLAIDPMYGSYSSFFGQPKEPFYPLTEFGSVDVVAVTHMHSDHFDPEAIKEAWGDEVQVFVPYEGVSRAEAAGLKKVKGMAFGEVAQIEDMKITAVYSADGLGDPQVAWLIEAEGKRLIHCGDTLWHGQWWNIAREYGNVDVAFLPVNGAVIEASNGQPICMSPEQGVAAASILGVSALVPIHYGSFHHPPTYMQTPDVLSRLHTSASQIEVTVRVLQHKEGFSL</sequence>